<keyword evidence="8" id="KW-0597">Phosphoprotein</keyword>
<feature type="disulfide bond" evidence="27">
    <location>
        <begin position="970"/>
        <end position="979"/>
    </location>
</feature>
<evidence type="ECO:0000256" key="7">
    <source>
        <dbReference type="ARBA" id="ARBA00022536"/>
    </source>
</evidence>
<evidence type="ECO:0000256" key="19">
    <source>
        <dbReference type="ARBA" id="ARBA00023043"/>
    </source>
</evidence>
<feature type="domain" description="EGF-like" evidence="30">
    <location>
        <begin position="413"/>
        <end position="449"/>
    </location>
</feature>
<dbReference type="FunFam" id="2.10.25.10:FF:000136">
    <property type="entry name" value="Neurogenic locus notch 1"/>
    <property type="match status" value="1"/>
</dbReference>
<dbReference type="FunFam" id="2.10.25.10:FF:000100">
    <property type="entry name" value="neurogenic locus notch homolog protein 3"/>
    <property type="match status" value="1"/>
</dbReference>
<dbReference type="GO" id="GO:1901222">
    <property type="term" value="P:regulation of non-canonical NF-kappaB signal transduction"/>
    <property type="evidence" value="ECO:0007669"/>
    <property type="project" value="UniProtKB-ARBA"/>
</dbReference>
<dbReference type="PROSITE" id="PS01187">
    <property type="entry name" value="EGF_CA"/>
    <property type="match status" value="10"/>
</dbReference>
<feature type="disulfide bond" evidence="27">
    <location>
        <begin position="606"/>
        <end position="616"/>
    </location>
</feature>
<dbReference type="FunFam" id="2.10.25.10:FF:000143">
    <property type="entry name" value="Protein crumbs 1"/>
    <property type="match status" value="1"/>
</dbReference>
<dbReference type="InterPro" id="IPR001715">
    <property type="entry name" value="CH_dom"/>
</dbReference>
<feature type="domain" description="Calponin-homology (CH)" evidence="29">
    <location>
        <begin position="2648"/>
        <end position="2763"/>
    </location>
</feature>
<comment type="subcellular location">
    <subcellularLocation>
        <location evidence="2">Cell membrane</location>
        <topology evidence="2">Single-pass type I membrane protein</topology>
    </subcellularLocation>
    <subcellularLocation>
        <location evidence="1">Nucleus</location>
    </subcellularLocation>
</comment>
<evidence type="ECO:0000256" key="13">
    <source>
        <dbReference type="ARBA" id="ARBA00022737"/>
    </source>
</evidence>
<feature type="domain" description="EGF-like" evidence="30">
    <location>
        <begin position="333"/>
        <end position="371"/>
    </location>
</feature>
<feature type="disulfide bond" evidence="27">
    <location>
        <begin position="1270"/>
        <end position="1279"/>
    </location>
</feature>
<evidence type="ECO:0000256" key="8">
    <source>
        <dbReference type="ARBA" id="ARBA00022553"/>
    </source>
</evidence>
<dbReference type="PROSITE" id="PS01186">
    <property type="entry name" value="EGF_2"/>
    <property type="match status" value="24"/>
</dbReference>
<feature type="disulfide bond" evidence="27">
    <location>
        <begin position="1094"/>
        <end position="1103"/>
    </location>
</feature>
<dbReference type="FunFam" id="2.10.25.10:FF:000127">
    <property type="entry name" value="Neurogenic locus notch protein 1"/>
    <property type="match status" value="2"/>
</dbReference>
<dbReference type="FunFam" id="3.30.300.320:FF:000001">
    <property type="entry name" value="Neurogenic locus notch 1"/>
    <property type="match status" value="1"/>
</dbReference>
<evidence type="ECO:0000256" key="14">
    <source>
        <dbReference type="ARBA" id="ARBA00022782"/>
    </source>
</evidence>
<dbReference type="Pfam" id="PF06816">
    <property type="entry name" value="NOD"/>
    <property type="match status" value="1"/>
</dbReference>
<keyword evidence="15" id="KW-0106">Calcium</keyword>
<protein>
    <recommendedName>
        <fullName evidence="4">Neurogenic locus notch homolog protein 1</fullName>
    </recommendedName>
</protein>
<evidence type="ECO:0000256" key="2">
    <source>
        <dbReference type="ARBA" id="ARBA00004251"/>
    </source>
</evidence>
<evidence type="ECO:0000256" key="24">
    <source>
        <dbReference type="ARBA" id="ARBA00023180"/>
    </source>
</evidence>
<feature type="domain" description="EGF-like" evidence="30">
    <location>
        <begin position="1282"/>
        <end position="1318"/>
    </location>
</feature>
<sequence>MSADSVGVKVDGNGLLGLDCFVASVVPGRMCFQGVPADYVGNRCQFPSPCSPSPCRNGGECRAVSHGNTFDFRCVCRLGFTDRLCLTPTNHACMSSPCRNGGTCDLITLTAYHCRCPPGWSGKSCQIANPCASNPCANGGQCSAFDSTYICTCPPSFHGQTCKQDVNECAQTPSPCLNGGICVNEVGSYHCRCPQEYTGQHCETPYMPCSPSPCHNGGTCVQKGDTIYDCSCLPGFTGQHCEHNIDDCPGHSCQNGGVCVDGVNTYNCQCPPHYTGQYCTENVDECELMPNACQNGGTCHDTHGSYHCVCVNGWTASFFCECPHGRTGLLCHLDDACISNPCQKGSNCDTNPVNGKAICTCPPGYTGSACNLDIDECSLGANPCEHGGRCLNTKGSFQCRCLQGYEGPRCEMDVNECMSNPCHNDATCLDQIGGFHCICMPGYEGVFCNINTDECASQPCLNNGKCVDKINSFHCECPKGFSGNLCQVDIDECASTPCKNGAKCTDGPNKYTCECAEGYSGQHCETDINECYSDPCHYGTCKDGLASFTCYCRPGYTGRLCETNINECLSQPCKNGGTCQDRENTYICACPKGTAGFNCEVNLDDCKSKPCDYGRCIDKINGYECACEPGYTGAMCNINIDECAINPCHNGGTCVDGTNSFTCLCPEGYNDATCLSQVDECGSNPCIHGRCQDLINGYKCTCDSGWSGPNCDINNNECESNPCMNGGTCKDMTSGYHCTCRAGFTGPNCQTNINECASNPCLNQGTCIDDVAGYKCNCLLPYTGDNCEILLAPCSPRPCKNGGVCKEAEDYQSFSCICPEGWQGQTCEIDINECVKSPCRNGAICHNTMGGYQCKCQPGYTGQKCETDTDDCKPNPCSNGGLCRDGINSFTCTCLPGFRGGRCEQDINECESNPCRNGANCTDCVNSYTCTCPPGFSGINCEINTNDCTDSSCFNGGTCVDGINAFTCLCLPGFTGSYCQYDINECDSKPCLNGGSCLDSYGTYKCTCPHGYTGVNCQNLVRWCDSSPCKNGGTCWQQGASYTCQCQTGWTGLYCDIPSVSCEVAAKQQGVEVAHLCRNSGQCLDAGNTHYCRCQAGYTGSYCQEQVDECSPNPCQNGAVCTDYLGGYSCECVPGYHGVNCSKEINECQSQPCQNGGTCIDLINTYKCSCPRGTQGVHCEINLDDCTPSTDPLTNEPKCFNNGKCVDRIGGYHCLCPAGYLTNSYRCECRTGYTGQRCDKVFDGCKGRPCRNGGTCAVASNTPHGFICKCPPGFTGSSCEYDSRSCGSLNCRNGGTCVSGHLGPRCLCPSTFTGPECQTPTDSLCISNPCYNGGTCQITPDAPFFQCSCPSNFNGLLCHILDYSFVGGFGRDITPPPEVEVSCEIPQCDEWAGNHICDSLCNNHACGWDGGDCSLNFDDPWQNCSAALQCWRYFNDGKCDGQCNSPGCLYDGFDCQGQEGQCNPLYDQYCKDHYADGHCDQGCNNAECEWDGLDCANNMPEKLADGHLVLVVHIPPEQLKNHSSSFLRDLSSVLHTNVVFRRDAKGEPMIFPYYGNEQDLVKHNVLKRSADGWPEWASVPANVLGQVKESVSAMVSPRKRRELEPVQVKGSVVYLEIDNRQCYQQSTECFQSATDVAAFLGALASSGNLNVPYIEAVTSVRPTPSSSELYPMYVVFLGLAALGFICLGVLVSRKRRREHGQLWFPEGFKVSEPSKKKRREPLGEDSVGLKPMKNSDINLMDDNQNEWDDEDPDCRRFRFEEQAMLDLSDHTDHRKWTQQHLDAADLRIASIAPTPPQGEIENDCMDVNVRGPDGFTPLMIASCSGGGLETGNSEEEEDPSAEIISDFIYQGANLHNQTDRTGETALHLAARYARSDAAKRLLESSADANVQDNMGRTPLHAAVAADAQGVFQILIRNRATDLDARMHDGTTPLILAARLAVDGMVEELINCHADANATDDSGKSALHWAAAVNNVEAAMVLLKNGANKDMQDNKEETPLFLAAREGSFETAKVLLEHFANREITDHLDQLPRDIAQERMHHDIVRLLDEYNVVRSPGLHSAPLSTSSLSPPLCSPNDYLSNLKPTLSVKKVRKLSSGGKGGKDGGKDNRMKKKKSLDGKGNLLDTSAVLSPVDSLESPHGYLSDVASPPMTSPFQQSPPMSLNHLQGNGDHMGQMSMGKDMGCMSFDPNPPHLSHLPVSSPNSQGTTSIGGSRGGQCDWITRMHPGVGQQGGFTQAPPMSHNMMGALHGVSTATLSQIMGYQNLQTSHLGSSAHMMQQAHSRQLQHQNSNSTTAGQTLNQSFPNIELNGSDMQQNNGSGRSMPIHTVMPQETQILGTQFLTPPSQHSYSGPMDNTPNHQLQVPDHPFLTPSPGSPDQWSSSSPHSNMSDWSEGISSPPTRANALLKRMDVEVSAGRDSTWRRAAAAGGGGGGGGDDAGGGGGGGIEAQVVPLELYDSARAKIDANLRWLFAKAYDHIPADLRDPFYTDQYEQEHIKPPIIRLLLSGELYCRVCGLILPAEQAASLQSHQSVIQALSRKGIYVLQADNSPVSDLDLSSAPIKMSSHIHLIDALMMAYIVEMISIEKVVSSVKRFANFSASKELPFDLEDAMVFWINKVNVKMREIVEKELKIKQQLLESPSHQKSPSKWYWKLVPVRYRRDHLSGRVLQHFPLLDDLVKDVCDGTALLAVIHFYCPELIRLDDICLKEVPSIADSVYNIQLLHEFSNEYLNKCFYLKPEDMLYSPPVLKNNMMVFIAELFWWFETVKPEFVQPRDLQEIRDVRLLLQPKSSRPHAPISGVTKRSFLTSSNSADTLTTPTSPDLSTKPRPLSPSHSLLPLRQRHQKVADESTSELRNRSSTMTRTDGQHQGSILAWPERRQRPLSQPVPYALHGLLEDDADSISLARSISKDSLASNITSITPKHMLGPGPPLAQHRLSGQSLLSHMRIEDEEEEIEEEELVAVIHPSAFSRHRLGSDMEQDELEIQSAAPTSRVSNTRCSPRLDMGPFSPDHQADGYFLEPLMPAIPKPAKEKSISLNKEEESGESRFRGAAAARKASSQCPKHLAEESPCGHDSDSDIADLEEDEEDDDQMELTKEVVKRGKGNYSEEGELCECGEGEGESAKLGEDLKVSERDDKEDCSGRSEPLPQHRILGEQLQRIRQHQCSR</sequence>
<feature type="domain" description="EGF-like" evidence="30">
    <location>
        <begin position="677"/>
        <end position="712"/>
    </location>
</feature>
<feature type="compositionally biased region" description="Acidic residues" evidence="28">
    <location>
        <begin position="3076"/>
        <end position="3091"/>
    </location>
</feature>
<dbReference type="GO" id="GO:0001525">
    <property type="term" value="P:angiogenesis"/>
    <property type="evidence" value="ECO:0007669"/>
    <property type="project" value="UniProtKB-KW"/>
</dbReference>
<evidence type="ECO:0000256" key="27">
    <source>
        <dbReference type="PROSITE-ProRule" id="PRU00076"/>
    </source>
</evidence>
<dbReference type="FunFam" id="3.30.70.3310:FF:000003">
    <property type="entry name" value="Neurogenic locus notch 1"/>
    <property type="match status" value="1"/>
</dbReference>
<keyword evidence="12" id="KW-0732">Signal</keyword>
<evidence type="ECO:0000256" key="23">
    <source>
        <dbReference type="ARBA" id="ARBA00023163"/>
    </source>
</evidence>
<feature type="disulfide bond" evidence="27">
    <location>
        <begin position="1170"/>
        <end position="1179"/>
    </location>
</feature>
<dbReference type="InterPro" id="IPR049883">
    <property type="entry name" value="NOTCH1_EGF-like"/>
</dbReference>
<dbReference type="GO" id="GO:0120036">
    <property type="term" value="P:plasma membrane bounded cell projection organization"/>
    <property type="evidence" value="ECO:0007669"/>
    <property type="project" value="UniProtKB-ARBA"/>
</dbReference>
<dbReference type="Pfam" id="PF07645">
    <property type="entry name" value="EGF_CA"/>
    <property type="match status" value="5"/>
</dbReference>
<dbReference type="InterPro" id="IPR022362">
    <property type="entry name" value="Notch_1"/>
</dbReference>
<dbReference type="InterPro" id="IPR013032">
    <property type="entry name" value="EGF-like_CS"/>
</dbReference>
<dbReference type="Proteomes" id="UP000424527">
    <property type="component" value="Unassembled WGS sequence"/>
</dbReference>
<dbReference type="Pfam" id="PF12661">
    <property type="entry name" value="hEGF"/>
    <property type="match status" value="6"/>
</dbReference>
<feature type="repeat" description="ANK" evidence="26">
    <location>
        <begin position="1994"/>
        <end position="2026"/>
    </location>
</feature>
<dbReference type="FunFam" id="1.25.40.20:FF:000005">
    <property type="entry name" value="Neurogenic locus notch 1"/>
    <property type="match status" value="1"/>
</dbReference>
<keyword evidence="6" id="KW-1003">Cell membrane</keyword>
<feature type="disulfide bond" evidence="27">
    <location>
        <begin position="627"/>
        <end position="636"/>
    </location>
</feature>
<dbReference type="Gene3D" id="1.25.40.20">
    <property type="entry name" value="Ankyrin repeat-containing domain"/>
    <property type="match status" value="1"/>
</dbReference>
<dbReference type="FunFam" id="2.10.25.10:FF:000279">
    <property type="entry name" value="Neurogenic locus notch 1"/>
    <property type="match status" value="1"/>
</dbReference>
<dbReference type="GO" id="GO:0060218">
    <property type="term" value="P:hematopoietic stem cell differentiation"/>
    <property type="evidence" value="ECO:0007669"/>
    <property type="project" value="UniProtKB-ARBA"/>
</dbReference>
<feature type="disulfide bond" evidence="27">
    <location>
        <begin position="1349"/>
        <end position="1358"/>
    </location>
</feature>
<evidence type="ECO:0000256" key="4">
    <source>
        <dbReference type="ARBA" id="ARBA00019142"/>
    </source>
</evidence>
<dbReference type="GO" id="GO:0048513">
    <property type="term" value="P:animal organ development"/>
    <property type="evidence" value="ECO:0007669"/>
    <property type="project" value="UniProtKB-ARBA"/>
</dbReference>
<feature type="compositionally biased region" description="Basic and acidic residues" evidence="28">
    <location>
        <begin position="2844"/>
        <end position="2855"/>
    </location>
</feature>
<feature type="compositionally biased region" description="Polar residues" evidence="28">
    <location>
        <begin position="2856"/>
        <end position="2869"/>
    </location>
</feature>
<feature type="domain" description="EGF-like" evidence="30">
    <location>
        <begin position="244"/>
        <end position="280"/>
    </location>
</feature>
<reference evidence="32 33" key="1">
    <citation type="submission" date="2019-07" db="EMBL/GenBank/DDBJ databases">
        <title>Chromosome genome assembly for large yellow croaker.</title>
        <authorList>
            <person name="Xiao S."/>
        </authorList>
    </citation>
    <scope>NUCLEOTIDE SEQUENCE [LARGE SCALE GENOMIC DNA]</scope>
    <source>
        <strain evidence="32">JMULYC20181020</strain>
        <tissue evidence="32">Muscle</tissue>
    </source>
</reference>
<evidence type="ECO:0000256" key="5">
    <source>
        <dbReference type="ARBA" id="ARBA00022473"/>
    </source>
</evidence>
<evidence type="ECO:0000256" key="1">
    <source>
        <dbReference type="ARBA" id="ARBA00004123"/>
    </source>
</evidence>
<dbReference type="FunFam" id="2.10.25.10:FF:000472">
    <property type="entry name" value="Uncharacterized protein, isoform A"/>
    <property type="match status" value="1"/>
</dbReference>
<feature type="domain" description="EGF-like" evidence="30">
    <location>
        <begin position="46"/>
        <end position="86"/>
    </location>
</feature>
<feature type="domain" description="EGF-like" evidence="30">
    <location>
        <begin position="602"/>
        <end position="637"/>
    </location>
</feature>
<feature type="compositionally biased region" description="Low complexity" evidence="28">
    <location>
        <begin position="2370"/>
        <end position="2385"/>
    </location>
</feature>
<evidence type="ECO:0000256" key="16">
    <source>
        <dbReference type="ARBA" id="ARBA00022976"/>
    </source>
</evidence>
<dbReference type="FunFam" id="2.10.25.10:FF:000095">
    <property type="entry name" value="Notch, isoform B"/>
    <property type="match status" value="1"/>
</dbReference>
<feature type="domain" description="EGF-like" evidence="30">
    <location>
        <begin position="205"/>
        <end position="242"/>
    </location>
</feature>
<dbReference type="Pfam" id="PF00066">
    <property type="entry name" value="Notch"/>
    <property type="match status" value="3"/>
</dbReference>
<feature type="domain" description="EGF-like" evidence="30">
    <location>
        <begin position="373"/>
        <end position="411"/>
    </location>
</feature>
<feature type="disulfide bond" evidence="27">
    <location>
        <begin position="1330"/>
        <end position="1347"/>
    </location>
</feature>
<feature type="disulfide bond" evidence="27">
    <location>
        <begin position="590"/>
        <end position="599"/>
    </location>
</feature>
<dbReference type="SMART" id="SM01338">
    <property type="entry name" value="NOD"/>
    <property type="match status" value="1"/>
</dbReference>
<evidence type="ECO:0000256" key="6">
    <source>
        <dbReference type="ARBA" id="ARBA00022475"/>
    </source>
</evidence>
<dbReference type="SMART" id="SM00181">
    <property type="entry name" value="EGF"/>
    <property type="match status" value="33"/>
</dbReference>
<keyword evidence="17" id="KW-1133">Transmembrane helix</keyword>
<dbReference type="InterPro" id="IPR000742">
    <property type="entry name" value="EGF"/>
</dbReference>
<comment type="caution">
    <text evidence="32">The sequence shown here is derived from an EMBL/GenBank/DDBJ whole genome shotgun (WGS) entry which is preliminary data.</text>
</comment>
<dbReference type="InterPro" id="IPR035993">
    <property type="entry name" value="Notch-like_dom_sf"/>
</dbReference>
<feature type="domain" description="EGF-like" evidence="30">
    <location>
        <begin position="165"/>
        <end position="203"/>
    </location>
</feature>
<feature type="disulfide bond" evidence="27">
    <location>
        <begin position="1046"/>
        <end position="1055"/>
    </location>
</feature>
<dbReference type="GO" id="GO:0038023">
    <property type="term" value="F:signaling receptor activity"/>
    <property type="evidence" value="ECO:0007669"/>
    <property type="project" value="InterPro"/>
</dbReference>
<dbReference type="FunFam" id="2.10.25.10:FF:000157">
    <property type="entry name" value="Neurogenic locus notch protein 1"/>
    <property type="match status" value="1"/>
</dbReference>
<dbReference type="FunFam" id="2.10.25.10:FF:000321">
    <property type="entry name" value="Protein delta homolog 1"/>
    <property type="match status" value="1"/>
</dbReference>
<dbReference type="PANTHER" id="PTHR24049:SF41">
    <property type="entry name" value="ATTRACTIN"/>
    <property type="match status" value="1"/>
</dbReference>
<feature type="domain" description="EGF-like" evidence="30">
    <location>
        <begin position="1069"/>
        <end position="1104"/>
    </location>
</feature>
<feature type="disulfide bond" evidence="27">
    <location>
        <begin position="401"/>
        <end position="410"/>
    </location>
</feature>
<feature type="disulfide bond" evidence="27">
    <location>
        <begin position="439"/>
        <end position="448"/>
    </location>
</feature>
<dbReference type="PRINTS" id="PR01452">
    <property type="entry name" value="LNOTCHREPEAT"/>
</dbReference>
<keyword evidence="22" id="KW-0010">Activator</keyword>
<dbReference type="InterPro" id="IPR009030">
    <property type="entry name" value="Growth_fac_rcpt_cys_sf"/>
</dbReference>
<dbReference type="PROSITE" id="PS50026">
    <property type="entry name" value="EGF_3"/>
    <property type="match status" value="33"/>
</dbReference>
<dbReference type="PROSITE" id="PS00010">
    <property type="entry name" value="ASX_HYDROXYL"/>
    <property type="match status" value="22"/>
</dbReference>
<dbReference type="PRINTS" id="PR01983">
    <property type="entry name" value="NOTCH"/>
</dbReference>
<keyword evidence="33" id="KW-1185">Reference proteome</keyword>
<proteinExistence type="inferred from homology"/>
<feature type="compositionally biased region" description="Acidic residues" evidence="28">
    <location>
        <begin position="3107"/>
        <end position="3119"/>
    </location>
</feature>
<dbReference type="InterPro" id="IPR051022">
    <property type="entry name" value="Notch_Cell-Fate_Det"/>
</dbReference>
<feature type="domain" description="EGF-like" evidence="30">
    <location>
        <begin position="282"/>
        <end position="321"/>
    </location>
</feature>
<dbReference type="CDD" id="cd21702">
    <property type="entry name" value="JMTM_Notch1"/>
    <property type="match status" value="1"/>
</dbReference>
<feature type="disulfide bond" evidence="27">
    <location>
        <begin position="702"/>
        <end position="711"/>
    </location>
</feature>
<feature type="disulfide bond" evidence="27">
    <location>
        <begin position="778"/>
        <end position="787"/>
    </location>
</feature>
<feature type="disulfide bond" evidence="27">
    <location>
        <begin position="232"/>
        <end position="241"/>
    </location>
</feature>
<feature type="compositionally biased region" description="Polar residues" evidence="28">
    <location>
        <begin position="2386"/>
        <end position="2399"/>
    </location>
</feature>
<feature type="compositionally biased region" description="Polar residues" evidence="28">
    <location>
        <begin position="2270"/>
        <end position="2303"/>
    </location>
</feature>
<feature type="disulfide bond" evidence="27">
    <location>
        <begin position="270"/>
        <end position="279"/>
    </location>
</feature>
<feature type="domain" description="EGF-like" evidence="30">
    <location>
        <begin position="1144"/>
        <end position="1180"/>
    </location>
</feature>
<feature type="domain" description="EGF-like" evidence="30">
    <location>
        <begin position="451"/>
        <end position="487"/>
    </location>
</feature>
<feature type="domain" description="EGF-like" evidence="30">
    <location>
        <begin position="489"/>
        <end position="525"/>
    </location>
</feature>
<dbReference type="SMART" id="SM00248">
    <property type="entry name" value="ANK"/>
    <property type="match status" value="6"/>
</dbReference>
<feature type="disulfide bond" evidence="27">
    <location>
        <begin position="552"/>
        <end position="561"/>
    </location>
</feature>
<dbReference type="PRINTS" id="PR00010">
    <property type="entry name" value="EGFBLOOD"/>
</dbReference>
<feature type="domain" description="LNR" evidence="31">
    <location>
        <begin position="1383"/>
        <end position="1423"/>
    </location>
</feature>
<feature type="domain" description="EGF-like" evidence="30">
    <location>
        <begin position="1182"/>
        <end position="1228"/>
    </location>
</feature>
<dbReference type="FunFam" id="2.10.25.10:FF:000558">
    <property type="entry name" value="Neurogenic locus notch homolog protein 1"/>
    <property type="match status" value="1"/>
</dbReference>
<dbReference type="SUPFAM" id="SSF57184">
    <property type="entry name" value="Growth factor receptor domain"/>
    <property type="match status" value="5"/>
</dbReference>
<dbReference type="Gene3D" id="2.10.25.10">
    <property type="entry name" value="Laminin"/>
    <property type="match status" value="33"/>
</dbReference>
<dbReference type="GO" id="GO:0045597">
    <property type="term" value="P:positive regulation of cell differentiation"/>
    <property type="evidence" value="ECO:0007669"/>
    <property type="project" value="UniProtKB-ARBA"/>
</dbReference>
<dbReference type="SMART" id="SM01339">
    <property type="entry name" value="NODP"/>
    <property type="match status" value="1"/>
</dbReference>
<dbReference type="InterPro" id="IPR000152">
    <property type="entry name" value="EGF-type_Asp/Asn_hydroxyl_site"/>
</dbReference>
<feature type="domain" description="EGF-like" evidence="30">
    <location>
        <begin position="714"/>
        <end position="750"/>
    </location>
</feature>
<dbReference type="FunFam" id="2.10.25.10:FF:000080">
    <property type="entry name" value="Neurogenic locus notch 1"/>
    <property type="match status" value="2"/>
</dbReference>
<dbReference type="GO" id="GO:0005886">
    <property type="term" value="C:plasma membrane"/>
    <property type="evidence" value="ECO:0007669"/>
    <property type="project" value="UniProtKB-SubCell"/>
</dbReference>
<dbReference type="Pfam" id="PF00008">
    <property type="entry name" value="EGF"/>
    <property type="match status" value="18"/>
</dbReference>
<feature type="disulfide bond" evidence="27">
    <location>
        <begin position="193"/>
        <end position="202"/>
    </location>
</feature>
<feature type="disulfide bond" evidence="27">
    <location>
        <begin position="799"/>
        <end position="816"/>
    </location>
</feature>
<feature type="disulfide bond" evidence="27">
    <location>
        <begin position="818"/>
        <end position="827"/>
    </location>
</feature>
<feature type="repeat" description="ANK" evidence="26">
    <location>
        <begin position="1928"/>
        <end position="1960"/>
    </location>
</feature>
<feature type="region of interest" description="Disordered" evidence="28">
    <location>
        <begin position="2090"/>
        <end position="2123"/>
    </location>
</feature>
<dbReference type="Pfam" id="PF12796">
    <property type="entry name" value="Ank_2"/>
    <property type="match status" value="2"/>
</dbReference>
<feature type="disulfide bond" evidence="27">
    <location>
        <begin position="665"/>
        <end position="674"/>
    </location>
</feature>
<evidence type="ECO:0000313" key="32">
    <source>
        <dbReference type="EMBL" id="KAE8285281.1"/>
    </source>
</evidence>
<evidence type="ECO:0000256" key="26">
    <source>
        <dbReference type="PROSITE-ProRule" id="PRU00023"/>
    </source>
</evidence>
<dbReference type="FunFam" id="2.10.25.10:FF:000327">
    <property type="entry name" value="neurogenic locus notch homolog protein 4"/>
    <property type="match status" value="1"/>
</dbReference>
<feature type="domain" description="EGF-like" evidence="30">
    <location>
        <begin position="830"/>
        <end position="866"/>
    </location>
</feature>
<dbReference type="SMART" id="SM00004">
    <property type="entry name" value="NL"/>
    <property type="match status" value="3"/>
</dbReference>
<feature type="region of interest" description="Disordered" evidence="28">
    <location>
        <begin position="2270"/>
        <end position="2324"/>
    </location>
</feature>
<dbReference type="FunFam" id="2.10.25.10:FF:000031">
    <property type="entry name" value="neurogenic locus notch homolog protein 3"/>
    <property type="match status" value="2"/>
</dbReference>
<evidence type="ECO:0000256" key="28">
    <source>
        <dbReference type="SAM" id="MobiDB-lite"/>
    </source>
</evidence>
<keyword evidence="25" id="KW-0539">Nucleus</keyword>
<evidence type="ECO:0000313" key="33">
    <source>
        <dbReference type="Proteomes" id="UP000424527"/>
    </source>
</evidence>
<feature type="domain" description="EGF-like" evidence="30">
    <location>
        <begin position="1321"/>
        <end position="1359"/>
    </location>
</feature>
<gene>
    <name evidence="32" type="ORF">D5F01_LYC16734</name>
</gene>
<evidence type="ECO:0000256" key="10">
    <source>
        <dbReference type="ARBA" id="ARBA00022692"/>
    </source>
</evidence>
<feature type="disulfide bond" evidence="27">
    <location>
        <begin position="116"/>
        <end position="125"/>
    </location>
</feature>
<dbReference type="PROSITE" id="PS50258">
    <property type="entry name" value="LNR"/>
    <property type="match status" value="3"/>
</dbReference>
<feature type="domain" description="EGF-like" evidence="30">
    <location>
        <begin position="944"/>
        <end position="980"/>
    </location>
</feature>
<dbReference type="FunFam" id="2.10.25.10:FF:000309">
    <property type="entry name" value="Uncharacterized protein, isoform A"/>
    <property type="match status" value="1"/>
</dbReference>
<dbReference type="SMART" id="SM01334">
    <property type="entry name" value="DUF3454"/>
    <property type="match status" value="1"/>
</dbReference>
<evidence type="ECO:0000256" key="17">
    <source>
        <dbReference type="ARBA" id="ARBA00022989"/>
    </source>
</evidence>
<feature type="domain" description="EGF-like" evidence="30">
    <location>
        <begin position="527"/>
        <end position="562"/>
    </location>
</feature>
<dbReference type="EMBL" id="REGW02000016">
    <property type="protein sequence ID" value="KAE8285281.1"/>
    <property type="molecule type" value="Genomic_DNA"/>
</dbReference>
<dbReference type="PROSITE" id="PS50021">
    <property type="entry name" value="CH"/>
    <property type="match status" value="1"/>
</dbReference>
<keyword evidence="13" id="KW-0677">Repeat</keyword>
<dbReference type="GO" id="GO:0005634">
    <property type="term" value="C:nucleus"/>
    <property type="evidence" value="ECO:0007669"/>
    <property type="project" value="UniProtKB-SubCell"/>
</dbReference>
<feature type="compositionally biased region" description="Polar residues" evidence="28">
    <location>
        <begin position="2310"/>
        <end position="2319"/>
    </location>
</feature>
<keyword evidence="5" id="KW-0217">Developmental protein</keyword>
<evidence type="ECO:0000256" key="18">
    <source>
        <dbReference type="ARBA" id="ARBA00023015"/>
    </source>
</evidence>
<dbReference type="Pfam" id="PF07684">
    <property type="entry name" value="NODP"/>
    <property type="match status" value="1"/>
</dbReference>
<dbReference type="InterPro" id="IPR010660">
    <property type="entry name" value="Notch_NOD_dom"/>
</dbReference>
<feature type="domain" description="EGF-like" evidence="30">
    <location>
        <begin position="868"/>
        <end position="904"/>
    </location>
</feature>
<dbReference type="SUPFAM" id="SSF57196">
    <property type="entry name" value="EGF/Laminin"/>
    <property type="match status" value="18"/>
</dbReference>
<feature type="domain" description="EGF-like" evidence="30">
    <location>
        <begin position="752"/>
        <end position="788"/>
    </location>
</feature>
<feature type="domain" description="EGF-like" evidence="30">
    <location>
        <begin position="127"/>
        <end position="163"/>
    </location>
</feature>
<keyword evidence="24" id="KW-0325">Glycoprotein</keyword>
<feature type="disulfide bond" evidence="27">
    <location>
        <begin position="681"/>
        <end position="691"/>
    </location>
</feature>
<feature type="compositionally biased region" description="Basic and acidic residues" evidence="28">
    <location>
        <begin position="3120"/>
        <end position="3141"/>
    </location>
</feature>
<dbReference type="InterPro" id="IPR036770">
    <property type="entry name" value="Ankyrin_rpt-contain_sf"/>
</dbReference>
<dbReference type="FunFam" id="2.10.25.10:FF:000125">
    <property type="entry name" value="Neurogenic locus notch protein-like"/>
    <property type="match status" value="2"/>
</dbReference>
<evidence type="ECO:0000256" key="21">
    <source>
        <dbReference type="ARBA" id="ARBA00023157"/>
    </source>
</evidence>
<dbReference type="InterPro" id="IPR024600">
    <property type="entry name" value="Notch_C"/>
</dbReference>
<dbReference type="GO" id="GO:0012505">
    <property type="term" value="C:endomembrane system"/>
    <property type="evidence" value="ECO:0007669"/>
    <property type="project" value="UniProtKB-ARBA"/>
</dbReference>
<evidence type="ECO:0000256" key="12">
    <source>
        <dbReference type="ARBA" id="ARBA00022729"/>
    </source>
</evidence>
<dbReference type="PRINTS" id="PR01984">
    <property type="entry name" value="NOTCH1"/>
</dbReference>
<keyword evidence="19 26" id="KW-0040">ANK repeat</keyword>
<evidence type="ECO:0000259" key="29">
    <source>
        <dbReference type="PROSITE" id="PS50021"/>
    </source>
</evidence>
<feature type="disulfide bond" evidence="27">
    <location>
        <begin position="894"/>
        <end position="903"/>
    </location>
</feature>
<feature type="domain" description="EGF-like" evidence="30">
    <location>
        <begin position="1106"/>
        <end position="1142"/>
    </location>
</feature>
<dbReference type="FunFam" id="2.10.25.10:FF:000060">
    <property type="entry name" value="Neurogenic locus notch protein 1"/>
    <property type="match status" value="1"/>
</dbReference>
<comment type="similarity">
    <text evidence="3">Belongs to the NOTCH family.</text>
</comment>
<feature type="disulfide bond" evidence="27">
    <location>
        <begin position="342"/>
        <end position="359"/>
    </location>
</feature>
<feature type="domain" description="EGF-like" evidence="30">
    <location>
        <begin position="564"/>
        <end position="600"/>
    </location>
</feature>
<feature type="repeat" description="ANK" evidence="26">
    <location>
        <begin position="1961"/>
        <end position="1993"/>
    </location>
</feature>
<evidence type="ECO:0000259" key="30">
    <source>
        <dbReference type="PROSITE" id="PS50026"/>
    </source>
</evidence>
<keyword evidence="23" id="KW-0804">Transcription</keyword>
<feature type="disulfide bond" evidence="27">
    <location>
        <begin position="1008"/>
        <end position="1017"/>
    </location>
</feature>
<evidence type="ECO:0000256" key="11">
    <source>
        <dbReference type="ARBA" id="ARBA00022723"/>
    </source>
</evidence>
<feature type="compositionally biased region" description="Low complexity" evidence="28">
    <location>
        <begin position="2812"/>
        <end position="2838"/>
    </location>
</feature>
<feature type="compositionally biased region" description="Polar residues" evidence="28">
    <location>
        <begin position="2340"/>
        <end position="2360"/>
    </location>
</feature>
<feature type="domain" description="EGF-like" evidence="30">
    <location>
        <begin position="89"/>
        <end position="126"/>
    </location>
</feature>
<feature type="compositionally biased region" description="Basic and acidic residues" evidence="28">
    <location>
        <begin position="3063"/>
        <end position="3075"/>
    </location>
</feature>
<feature type="disulfide bond" evidence="27">
    <location>
        <begin position="76"/>
        <end position="85"/>
    </location>
</feature>
<feature type="disulfide bond" evidence="27">
    <location>
        <begin position="361"/>
        <end position="370"/>
    </location>
</feature>
<feature type="domain" description="EGF-like" evidence="30">
    <location>
        <begin position="1241"/>
        <end position="1280"/>
    </location>
</feature>
<feature type="domain" description="EGF-like" evidence="30">
    <location>
        <begin position="639"/>
        <end position="675"/>
    </location>
</feature>
<feature type="disulfide bond" evidence="27">
    <location>
        <begin position="1308"/>
        <end position="1317"/>
    </location>
</feature>
<dbReference type="SUPFAM" id="SSF48403">
    <property type="entry name" value="Ankyrin repeat"/>
    <property type="match status" value="1"/>
</dbReference>
<feature type="compositionally biased region" description="Polar residues" evidence="28">
    <location>
        <begin position="2987"/>
        <end position="2998"/>
    </location>
</feature>
<dbReference type="GO" id="GO:0006357">
    <property type="term" value="P:regulation of transcription by RNA polymerase II"/>
    <property type="evidence" value="ECO:0007669"/>
    <property type="project" value="UniProtKB-ARBA"/>
</dbReference>
<feature type="domain" description="EGF-like" evidence="30">
    <location>
        <begin position="1020"/>
        <end position="1056"/>
    </location>
</feature>
<feature type="domain" description="EGF-like" evidence="30">
    <location>
        <begin position="982"/>
        <end position="1018"/>
    </location>
</feature>
<dbReference type="Gene3D" id="1.10.418.10">
    <property type="entry name" value="Calponin-like domain"/>
    <property type="match status" value="1"/>
</dbReference>
<feature type="compositionally biased region" description="Basic and acidic residues" evidence="28">
    <location>
        <begin position="3029"/>
        <end position="3047"/>
    </location>
</feature>
<feature type="disulfide bond" evidence="27">
    <location>
        <begin position="515"/>
        <end position="524"/>
    </location>
</feature>
<keyword evidence="14" id="KW-0221">Differentiation</keyword>
<dbReference type="FunFam" id="2.10.25.10:FF:000524">
    <property type="entry name" value="Neurogenic locus notch protein 1"/>
    <property type="match status" value="1"/>
</dbReference>
<dbReference type="InterPro" id="IPR002110">
    <property type="entry name" value="Ankyrin_rpt"/>
</dbReference>
<feature type="region of interest" description="Disordered" evidence="28">
    <location>
        <begin position="2807"/>
        <end position="2879"/>
    </location>
</feature>
<feature type="disulfide bond" evidence="27">
    <location>
        <begin position="932"/>
        <end position="941"/>
    </location>
</feature>
<name>A0A6G0I1X9_LARCR</name>
<comment type="caution">
    <text evidence="27">Lacks conserved residue(s) required for the propagation of feature annotation.</text>
</comment>
<dbReference type="PROSITE" id="PS00022">
    <property type="entry name" value="EGF_1"/>
    <property type="match status" value="29"/>
</dbReference>
<dbReference type="CDD" id="cd00054">
    <property type="entry name" value="EGF_CA"/>
    <property type="match status" value="28"/>
</dbReference>
<feature type="disulfide bond" evidence="27">
    <location>
        <begin position="477"/>
        <end position="486"/>
    </location>
</feature>
<feature type="region of interest" description="Disordered" evidence="28">
    <location>
        <begin position="3107"/>
        <end position="3166"/>
    </location>
</feature>
<feature type="domain" description="EGF-like" evidence="30">
    <location>
        <begin position="906"/>
        <end position="942"/>
    </location>
</feature>
<keyword evidence="10" id="KW-0812">Transmembrane</keyword>
<feature type="domain" description="LNR" evidence="31">
    <location>
        <begin position="1424"/>
        <end position="1461"/>
    </location>
</feature>
<feature type="disulfide bond" evidence="27">
    <location>
        <begin position="740"/>
        <end position="749"/>
    </location>
</feature>
<feature type="region of interest" description="Disordered" evidence="28">
    <location>
        <begin position="2984"/>
        <end position="3010"/>
    </location>
</feature>
<feature type="region of interest" description="Disordered" evidence="28">
    <location>
        <begin position="2422"/>
        <end position="2442"/>
    </location>
</feature>
<keyword evidence="21 27" id="KW-1015">Disulfide bond</keyword>
<feature type="disulfide bond" evidence="27">
    <location>
        <begin position="1132"/>
        <end position="1141"/>
    </location>
</feature>
<feature type="domain" description="LNR" evidence="31">
    <location>
        <begin position="1462"/>
        <end position="1505"/>
    </location>
</feature>
<dbReference type="InterPro" id="IPR022613">
    <property type="entry name" value="CH_CAMSAP_2"/>
</dbReference>
<feature type="domain" description="EGF-like" evidence="30">
    <location>
        <begin position="790"/>
        <end position="828"/>
    </location>
</feature>
<evidence type="ECO:0000259" key="31">
    <source>
        <dbReference type="PROSITE" id="PS50258"/>
    </source>
</evidence>
<evidence type="ECO:0000256" key="9">
    <source>
        <dbReference type="ARBA" id="ARBA00022657"/>
    </source>
</evidence>
<feature type="region of interest" description="Disordered" evidence="28">
    <location>
        <begin position="1714"/>
        <end position="1750"/>
    </location>
</feature>
<dbReference type="InterPro" id="IPR011656">
    <property type="entry name" value="Notch_NODP_dom"/>
</dbReference>
<dbReference type="SUPFAM" id="SSF47576">
    <property type="entry name" value="Calponin-homology domain, CH-domain"/>
    <property type="match status" value="1"/>
</dbReference>
<keyword evidence="16" id="KW-0914">Notch signaling pathway</keyword>
<keyword evidence="9" id="KW-0037">Angiogenesis</keyword>
<feature type="region of interest" description="Disordered" evidence="28">
    <location>
        <begin position="2340"/>
        <end position="2399"/>
    </location>
</feature>
<feature type="compositionally biased region" description="Gly residues" evidence="28">
    <location>
        <begin position="2426"/>
        <end position="2442"/>
    </location>
</feature>
<feature type="repeat" description="ANK" evidence="26">
    <location>
        <begin position="1861"/>
        <end position="1893"/>
    </location>
</feature>
<dbReference type="Gene3D" id="3.30.70.3310">
    <property type="match status" value="1"/>
</dbReference>
<dbReference type="Pfam" id="PF11971">
    <property type="entry name" value="CAMSAP_CH"/>
    <property type="match status" value="1"/>
</dbReference>
<dbReference type="GO" id="GO:0007219">
    <property type="term" value="P:Notch signaling pathway"/>
    <property type="evidence" value="ECO:0007669"/>
    <property type="project" value="UniProtKB-KW"/>
</dbReference>
<feature type="disulfide bond" evidence="27">
    <location>
        <begin position="531"/>
        <end position="541"/>
    </location>
</feature>
<dbReference type="PROSITE" id="PS50088">
    <property type="entry name" value="ANK_REPEAT"/>
    <property type="match status" value="4"/>
</dbReference>
<evidence type="ECO:0000256" key="3">
    <source>
        <dbReference type="ARBA" id="ARBA00005847"/>
    </source>
</evidence>
<organism evidence="32 33">
    <name type="scientific">Larimichthys crocea</name>
    <name type="common">Large yellow croaker</name>
    <name type="synonym">Pseudosciaena crocea</name>
    <dbReference type="NCBI Taxonomy" id="215358"/>
    <lineage>
        <taxon>Eukaryota</taxon>
        <taxon>Metazoa</taxon>
        <taxon>Chordata</taxon>
        <taxon>Craniata</taxon>
        <taxon>Vertebrata</taxon>
        <taxon>Euteleostomi</taxon>
        <taxon>Actinopterygii</taxon>
        <taxon>Neopterygii</taxon>
        <taxon>Teleostei</taxon>
        <taxon>Neoteleostei</taxon>
        <taxon>Acanthomorphata</taxon>
        <taxon>Eupercaria</taxon>
        <taxon>Sciaenidae</taxon>
        <taxon>Larimichthys</taxon>
    </lineage>
</organism>
<dbReference type="InterPro" id="IPR001881">
    <property type="entry name" value="EGF-like_Ca-bd_dom"/>
</dbReference>
<dbReference type="PANTHER" id="PTHR24049">
    <property type="entry name" value="CRUMBS FAMILY MEMBER"/>
    <property type="match status" value="1"/>
</dbReference>
<evidence type="ECO:0000256" key="25">
    <source>
        <dbReference type="ARBA" id="ARBA00023242"/>
    </source>
</evidence>
<dbReference type="InterPro" id="IPR000800">
    <property type="entry name" value="Notch_dom"/>
</dbReference>
<dbReference type="InterPro" id="IPR036872">
    <property type="entry name" value="CH_dom_sf"/>
</dbReference>
<dbReference type="InterPro" id="IPR018097">
    <property type="entry name" value="EGF_Ca-bd_CS"/>
</dbReference>
<dbReference type="FunFam" id="2.10.25.10:FF:000004">
    <property type="entry name" value="Neurogenic locus notch 1"/>
    <property type="match status" value="6"/>
</dbReference>
<dbReference type="FunFam" id="2.10.25.10:FF:000391">
    <property type="entry name" value="Weary, isoform C"/>
    <property type="match status" value="1"/>
</dbReference>
<dbReference type="GO" id="GO:0005509">
    <property type="term" value="F:calcium ion binding"/>
    <property type="evidence" value="ECO:0007669"/>
    <property type="project" value="InterPro"/>
</dbReference>
<dbReference type="Pfam" id="PF25532">
    <property type="entry name" value="CH_CAMSAP2_N"/>
    <property type="match status" value="1"/>
</dbReference>
<evidence type="ECO:0000256" key="15">
    <source>
        <dbReference type="ARBA" id="ARBA00022837"/>
    </source>
</evidence>
<dbReference type="SUPFAM" id="SSF90193">
    <property type="entry name" value="Notch domain"/>
    <property type="match status" value="3"/>
</dbReference>
<feature type="disulfide bond" evidence="27">
    <location>
        <begin position="153"/>
        <end position="162"/>
    </location>
</feature>
<accession>A0A6G0I1X9</accession>
<dbReference type="GO" id="GO:0005737">
    <property type="term" value="C:cytoplasm"/>
    <property type="evidence" value="ECO:0007669"/>
    <property type="project" value="UniProtKB-ARBA"/>
</dbReference>
<dbReference type="Gene3D" id="3.30.300.320">
    <property type="match status" value="1"/>
</dbReference>
<keyword evidence="11" id="KW-0479">Metal-binding</keyword>
<evidence type="ECO:0000256" key="20">
    <source>
        <dbReference type="ARBA" id="ARBA00023136"/>
    </source>
</evidence>
<keyword evidence="20" id="KW-0472">Membrane</keyword>
<dbReference type="PROSITE" id="PS50297">
    <property type="entry name" value="ANK_REP_REGION"/>
    <property type="match status" value="3"/>
</dbReference>
<evidence type="ECO:0000256" key="22">
    <source>
        <dbReference type="ARBA" id="ARBA00023159"/>
    </source>
</evidence>
<keyword evidence="18" id="KW-0805">Transcription regulation</keyword>
<dbReference type="InterPro" id="IPR058042">
    <property type="entry name" value="CAMSAP_N"/>
</dbReference>
<dbReference type="SMART" id="SM00179">
    <property type="entry name" value="EGF_CA"/>
    <property type="match status" value="31"/>
</dbReference>
<feature type="region of interest" description="Disordered" evidence="28">
    <location>
        <begin position="3029"/>
        <end position="3092"/>
    </location>
</feature>
<feature type="disulfide bond" evidence="27">
    <location>
        <begin position="856"/>
        <end position="865"/>
    </location>
</feature>
<keyword evidence="7 27" id="KW-0245">EGF-like domain</keyword>